<gene>
    <name evidence="11" type="ORF">N7482_000134</name>
</gene>
<comment type="catalytic activity">
    <reaction evidence="9">
        <text>(1S,2R)-1-C-(indol-3-yl)glycerol 3-phosphate + L-serine = D-glyceraldehyde 3-phosphate + L-tryptophan + H2O</text>
        <dbReference type="Rhea" id="RHEA:10532"/>
        <dbReference type="ChEBI" id="CHEBI:15377"/>
        <dbReference type="ChEBI" id="CHEBI:33384"/>
        <dbReference type="ChEBI" id="CHEBI:57912"/>
        <dbReference type="ChEBI" id="CHEBI:58866"/>
        <dbReference type="ChEBI" id="CHEBI:59776"/>
        <dbReference type="EC" id="4.2.1.20"/>
    </reaction>
</comment>
<sequence length="556" mass="58917">MFRSMRGFLCFSHQQTITNTDSTSSTSNNVIRLRTIGEAAVTAPLPASRVRNTGTTRVATRALSISTSPGIQSTQSTCISTCGVSLEESIVTATSATSDGPSLTSGALAKLAIIPPQDNGTPYFPIMQLDGTLRPPPISFGGYGSFGGRFVPESIMGFLHELTSVFEVVISDPSFWAEYATFQRHMNTPLQMASKLTDLAGGANIWLKREDQTDYGSHKTRNIIGQLLLARRMGRAEVVTDCASAKHGNFTAAMCARLNLRCVVVMGADDARAQEEDVLEMKMLGAKVLTARTPSGMGTLRAAITEALRYSVCNYETAYYLIGGPVGPDPLPTLTRTFQALLGEEVAAQMHEAAGCQPDAVVTAVGSGTGAVGLFRPFLHNSSIRLVGVESARAAALTEGSVGVLQGARTLMLQNRDGQILDSHSISPDMNLSTVGPEVAHWKTSGRVEISTATDADALDGFKTLQCHECILPGLDSSHAVGRAIDLARELGPGKNLVLLVTGCDAIGMRGLEVYESGFSPKVCGGRKRAEIGNVRLEVTSGGRNCRATGPPAFSR</sequence>
<evidence type="ECO:0000259" key="10">
    <source>
        <dbReference type="Pfam" id="PF00291"/>
    </source>
</evidence>
<comment type="cofactor">
    <cofactor evidence="1">
        <name>pyridoxal 5'-phosphate</name>
        <dbReference type="ChEBI" id="CHEBI:597326"/>
    </cofactor>
</comment>
<comment type="caution">
    <text evidence="11">The sequence shown here is derived from an EMBL/GenBank/DDBJ whole genome shotgun (WGS) entry which is preliminary data.</text>
</comment>
<dbReference type="EC" id="4.2.1.20" evidence="3"/>
<dbReference type="InterPro" id="IPR036052">
    <property type="entry name" value="TrpB-like_PALP_sf"/>
</dbReference>
<evidence type="ECO:0000256" key="4">
    <source>
        <dbReference type="ARBA" id="ARBA00022605"/>
    </source>
</evidence>
<comment type="pathway">
    <text evidence="2">Amino-acid biosynthesis; L-tryptophan biosynthesis; L-tryptophan from chorismate: step 5/5.</text>
</comment>
<dbReference type="Gene3D" id="3.40.50.1100">
    <property type="match status" value="2"/>
</dbReference>
<evidence type="ECO:0000256" key="9">
    <source>
        <dbReference type="ARBA" id="ARBA00049047"/>
    </source>
</evidence>
<evidence type="ECO:0000256" key="6">
    <source>
        <dbReference type="ARBA" id="ARBA00022898"/>
    </source>
</evidence>
<dbReference type="InterPro" id="IPR023026">
    <property type="entry name" value="Trp_synth_beta/beta-like"/>
</dbReference>
<dbReference type="GeneID" id="81421435"/>
<proteinExistence type="predicted"/>
<protein>
    <recommendedName>
        <fullName evidence="3">tryptophan synthase</fullName>
        <ecNumber evidence="3">4.2.1.20</ecNumber>
    </recommendedName>
</protein>
<dbReference type="Pfam" id="PF00291">
    <property type="entry name" value="PALP"/>
    <property type="match status" value="1"/>
</dbReference>
<evidence type="ECO:0000313" key="12">
    <source>
        <dbReference type="Proteomes" id="UP001149163"/>
    </source>
</evidence>
<keyword evidence="7" id="KW-0057">Aromatic amino acid biosynthesis</keyword>
<reference evidence="11" key="1">
    <citation type="submission" date="2022-11" db="EMBL/GenBank/DDBJ databases">
        <authorList>
            <person name="Petersen C."/>
        </authorList>
    </citation>
    <scope>NUCLEOTIDE SEQUENCE</scope>
    <source>
        <strain evidence="11">IBT 26290</strain>
    </source>
</reference>
<reference evidence="11" key="2">
    <citation type="journal article" date="2023" name="IMA Fungus">
        <title>Comparative genomic study of the Penicillium genus elucidates a diverse pangenome and 15 lateral gene transfer events.</title>
        <authorList>
            <person name="Petersen C."/>
            <person name="Sorensen T."/>
            <person name="Nielsen M.R."/>
            <person name="Sondergaard T.E."/>
            <person name="Sorensen J.L."/>
            <person name="Fitzpatrick D.A."/>
            <person name="Frisvad J.C."/>
            <person name="Nielsen K.L."/>
        </authorList>
    </citation>
    <scope>NUCLEOTIDE SEQUENCE</scope>
    <source>
        <strain evidence="11">IBT 26290</strain>
    </source>
</reference>
<dbReference type="AlphaFoldDB" id="A0A9W9LSU9"/>
<dbReference type="OrthoDB" id="4296777at2759"/>
<evidence type="ECO:0000256" key="7">
    <source>
        <dbReference type="ARBA" id="ARBA00023141"/>
    </source>
</evidence>
<dbReference type="GO" id="GO:0004834">
    <property type="term" value="F:tryptophan synthase activity"/>
    <property type="evidence" value="ECO:0007669"/>
    <property type="project" value="UniProtKB-EC"/>
</dbReference>
<keyword evidence="4" id="KW-0028">Amino-acid biosynthesis</keyword>
<dbReference type="GO" id="GO:0005737">
    <property type="term" value="C:cytoplasm"/>
    <property type="evidence" value="ECO:0007669"/>
    <property type="project" value="TreeGrafter"/>
</dbReference>
<evidence type="ECO:0000256" key="2">
    <source>
        <dbReference type="ARBA" id="ARBA00004733"/>
    </source>
</evidence>
<keyword evidence="12" id="KW-1185">Reference proteome</keyword>
<keyword evidence="5" id="KW-0822">Tryptophan biosynthesis</keyword>
<feature type="domain" description="Tryptophan synthase beta chain-like PALP" evidence="10">
    <location>
        <begin position="185"/>
        <end position="503"/>
    </location>
</feature>
<evidence type="ECO:0000256" key="3">
    <source>
        <dbReference type="ARBA" id="ARBA00012043"/>
    </source>
</evidence>
<organism evidence="11 12">
    <name type="scientific">Penicillium canariense</name>
    <dbReference type="NCBI Taxonomy" id="189055"/>
    <lineage>
        <taxon>Eukaryota</taxon>
        <taxon>Fungi</taxon>
        <taxon>Dikarya</taxon>
        <taxon>Ascomycota</taxon>
        <taxon>Pezizomycotina</taxon>
        <taxon>Eurotiomycetes</taxon>
        <taxon>Eurotiomycetidae</taxon>
        <taxon>Eurotiales</taxon>
        <taxon>Aspergillaceae</taxon>
        <taxon>Penicillium</taxon>
    </lineage>
</organism>
<evidence type="ECO:0000256" key="1">
    <source>
        <dbReference type="ARBA" id="ARBA00001933"/>
    </source>
</evidence>
<evidence type="ECO:0000313" key="11">
    <source>
        <dbReference type="EMBL" id="KAJ5174257.1"/>
    </source>
</evidence>
<dbReference type="PANTHER" id="PTHR48077:SF2">
    <property type="entry name" value="TRYPTOPHAN SYNTHASE"/>
    <property type="match status" value="1"/>
</dbReference>
<keyword evidence="6" id="KW-0663">Pyridoxal phosphate</keyword>
<accession>A0A9W9LSU9</accession>
<dbReference type="RefSeq" id="XP_056545865.1">
    <property type="nucleotide sequence ID" value="XM_056682259.1"/>
</dbReference>
<dbReference type="PANTHER" id="PTHR48077">
    <property type="entry name" value="TRYPTOPHAN SYNTHASE-RELATED"/>
    <property type="match status" value="1"/>
</dbReference>
<dbReference type="SUPFAM" id="SSF53686">
    <property type="entry name" value="Tryptophan synthase beta subunit-like PLP-dependent enzymes"/>
    <property type="match status" value="1"/>
</dbReference>
<evidence type="ECO:0000256" key="8">
    <source>
        <dbReference type="ARBA" id="ARBA00023239"/>
    </source>
</evidence>
<dbReference type="EMBL" id="JAPQKN010000001">
    <property type="protein sequence ID" value="KAJ5174257.1"/>
    <property type="molecule type" value="Genomic_DNA"/>
</dbReference>
<dbReference type="Proteomes" id="UP001149163">
    <property type="component" value="Unassembled WGS sequence"/>
</dbReference>
<evidence type="ECO:0000256" key="5">
    <source>
        <dbReference type="ARBA" id="ARBA00022822"/>
    </source>
</evidence>
<name>A0A9W9LSU9_9EURO</name>
<dbReference type="InterPro" id="IPR001926">
    <property type="entry name" value="TrpB-like_PALP"/>
</dbReference>
<keyword evidence="8" id="KW-0456">Lyase</keyword>